<keyword evidence="4 6" id="KW-0423">Lactose metabolism</keyword>
<dbReference type="GO" id="GO:0019512">
    <property type="term" value="P:lactose catabolic process via tagatose-6-phosphate"/>
    <property type="evidence" value="ECO:0007669"/>
    <property type="project" value="InterPro"/>
</dbReference>
<dbReference type="InterPro" id="IPR005927">
    <property type="entry name" value="Tag_1.6-dipho_adolase"/>
</dbReference>
<dbReference type="EC" id="4.1.2.40" evidence="6"/>
<dbReference type="HAMAP" id="MF_00734">
    <property type="entry name" value="LacD"/>
    <property type="match status" value="1"/>
</dbReference>
<evidence type="ECO:0000313" key="7">
    <source>
        <dbReference type="EMBL" id="MBH8596014.1"/>
    </source>
</evidence>
<dbReference type="InterPro" id="IPR013785">
    <property type="entry name" value="Aldolase_TIM"/>
</dbReference>
<dbReference type="Proteomes" id="UP000633619">
    <property type="component" value="Unassembled WGS sequence"/>
</dbReference>
<dbReference type="InterPro" id="IPR002915">
    <property type="entry name" value="DeoC/FbaB/LacD_aldolase"/>
</dbReference>
<reference evidence="7 8" key="1">
    <citation type="submission" date="2020-12" db="EMBL/GenBank/DDBJ databases">
        <title>WGS of Thermoactinomyces spp.</title>
        <authorList>
            <person name="Cheng K."/>
        </authorList>
    </citation>
    <scope>NUCLEOTIDE SEQUENCE [LARGE SCALE GENOMIC DNA]</scope>
    <source>
        <strain evidence="8">CICC 10671\DSM 43846</strain>
    </source>
</reference>
<name>A0A8I1A729_THEIN</name>
<accession>A0A8I1A729</accession>
<keyword evidence="5 6" id="KW-0456">Lyase</keyword>
<gene>
    <name evidence="6" type="primary">lacD</name>
    <name evidence="7" type="ORF">I8U20_11805</name>
</gene>
<dbReference type="SUPFAM" id="SSF51569">
    <property type="entry name" value="Aldolase"/>
    <property type="match status" value="1"/>
</dbReference>
<comment type="caution">
    <text evidence="7">The sequence shown here is derived from an EMBL/GenBank/DDBJ whole genome shotgun (WGS) entry which is preliminary data.</text>
</comment>
<comment type="pathway">
    <text evidence="2 6">Carbohydrate metabolism; D-tagatose 6-phosphate degradation; D-glyceraldehyde 3-phosphate and glycerone phosphate from D-tagatose 6-phosphate: step 2/2.</text>
</comment>
<dbReference type="GO" id="GO:2001059">
    <property type="term" value="P:D-tagatose 6-phosphate catabolic process"/>
    <property type="evidence" value="ECO:0007669"/>
    <property type="project" value="UniProtKB-UniRule"/>
</dbReference>
<dbReference type="GO" id="GO:0009024">
    <property type="term" value="F:tagatose-6-phosphate kinase activity"/>
    <property type="evidence" value="ECO:0007669"/>
    <property type="project" value="InterPro"/>
</dbReference>
<dbReference type="PANTHER" id="PTHR39340:SF1">
    <property type="entry name" value="SULFOFRUCTOSEPHOSPHATE ALDOLASE"/>
    <property type="match status" value="1"/>
</dbReference>
<dbReference type="UniPathway" id="UPA00704">
    <property type="reaction ID" value="UER00716"/>
</dbReference>
<dbReference type="GO" id="GO:0009025">
    <property type="term" value="F:tagatose-bisphosphate aldolase activity"/>
    <property type="evidence" value="ECO:0007669"/>
    <property type="project" value="UniProtKB-UniRule"/>
</dbReference>
<evidence type="ECO:0000256" key="3">
    <source>
        <dbReference type="ARBA" id="ARBA00008679"/>
    </source>
</evidence>
<dbReference type="Pfam" id="PF01791">
    <property type="entry name" value="DeoC"/>
    <property type="match status" value="1"/>
</dbReference>
<evidence type="ECO:0000256" key="6">
    <source>
        <dbReference type="HAMAP-Rule" id="MF_00734"/>
    </source>
</evidence>
<evidence type="ECO:0000256" key="4">
    <source>
        <dbReference type="ARBA" id="ARBA00022736"/>
    </source>
</evidence>
<dbReference type="NCBIfam" id="NF009498">
    <property type="entry name" value="PRK12858.1"/>
    <property type="match status" value="1"/>
</dbReference>
<dbReference type="Gene3D" id="3.20.20.70">
    <property type="entry name" value="Aldolase class I"/>
    <property type="match status" value="1"/>
</dbReference>
<proteinExistence type="inferred from homology"/>
<dbReference type="PANTHER" id="PTHR39340">
    <property type="entry name" value="SULFOFRUCTOSEPHOSPHATE ALDOLASE"/>
    <property type="match status" value="1"/>
</dbReference>
<comment type="similarity">
    <text evidence="3 6">Belongs to the aldolase LacD family.</text>
</comment>
<comment type="catalytic activity">
    <reaction evidence="1 6">
        <text>D-tagatofuranose 1,6-bisphosphate = D-glyceraldehyde 3-phosphate + dihydroxyacetone phosphate</text>
        <dbReference type="Rhea" id="RHEA:22948"/>
        <dbReference type="ChEBI" id="CHEBI:57642"/>
        <dbReference type="ChEBI" id="CHEBI:58694"/>
        <dbReference type="ChEBI" id="CHEBI:59776"/>
        <dbReference type="EC" id="4.1.2.40"/>
    </reaction>
</comment>
<dbReference type="RefSeq" id="WP_181732571.1">
    <property type="nucleotide sequence ID" value="NZ_JACEIR010000009.1"/>
</dbReference>
<keyword evidence="8" id="KW-1185">Reference proteome</keyword>
<dbReference type="SMART" id="SM01133">
    <property type="entry name" value="DeoC"/>
    <property type="match status" value="1"/>
</dbReference>
<dbReference type="AlphaFoldDB" id="A0A8I1A729"/>
<evidence type="ECO:0000256" key="5">
    <source>
        <dbReference type="ARBA" id="ARBA00023239"/>
    </source>
</evidence>
<protein>
    <recommendedName>
        <fullName evidence="6">Tagatose 1,6-diphosphate aldolase</fullName>
        <ecNumber evidence="6">4.1.2.40</ecNumber>
    </recommendedName>
    <alternativeName>
        <fullName evidence="6">D-tagatose-1,6-bisphosphate aldolase</fullName>
    </alternativeName>
    <alternativeName>
        <fullName evidence="6">Tagatose-bisphosphate aldolase</fullName>
    </alternativeName>
</protein>
<dbReference type="GO" id="GO:1902777">
    <property type="term" value="P:6-sulfoquinovose(1-) catabolic process"/>
    <property type="evidence" value="ECO:0007669"/>
    <property type="project" value="TreeGrafter"/>
</dbReference>
<dbReference type="GO" id="GO:0061595">
    <property type="term" value="F:6-deoxy-6-sulfofructose-1-phosphate aldolase activity"/>
    <property type="evidence" value="ECO:0007669"/>
    <property type="project" value="TreeGrafter"/>
</dbReference>
<evidence type="ECO:0000256" key="1">
    <source>
        <dbReference type="ARBA" id="ARBA00000567"/>
    </source>
</evidence>
<dbReference type="EMBL" id="JAECVW010000008">
    <property type="protein sequence ID" value="MBH8596014.1"/>
    <property type="molecule type" value="Genomic_DNA"/>
</dbReference>
<sequence>MRKLSPGKQKGLEAISDENQIIFAMAMDQRGSLGKMIRSFNPNVPYAEGLTRFKAAVSEVLGNRSSALLLDPEYGWEAAGKLNQETGLIMAYEKTGYDASQKGRLPALVDRYAVQDFVREGVDALKLLVYYDPYEEKKVNAVKKAWIKRVGDECKQNDLLFILEPVSYSAGGIPEKSREFAKIKPRMIEYFMEEFSKACYGVDLLKVEAPVPVYYIEGCCGGKAEPVFRQEEAAEAYDRCSEKSGVPFVYLSGGVSHDQFIETLHFAKQAGSRFCGCLCGRAVWKEGVQPFAEEGEAAFHHWLSTEGLDNLNRVAKAIRETATPWSRYYAVSGQ</sequence>
<evidence type="ECO:0000256" key="2">
    <source>
        <dbReference type="ARBA" id="ARBA00005191"/>
    </source>
</evidence>
<dbReference type="InterPro" id="IPR050552">
    <property type="entry name" value="LacD_aldolase"/>
</dbReference>
<evidence type="ECO:0000313" key="8">
    <source>
        <dbReference type="Proteomes" id="UP000633619"/>
    </source>
</evidence>
<organism evidence="7 8">
    <name type="scientific">Thermoactinomyces intermedius</name>
    <dbReference type="NCBI Taxonomy" id="2024"/>
    <lineage>
        <taxon>Bacteria</taxon>
        <taxon>Bacillati</taxon>
        <taxon>Bacillota</taxon>
        <taxon>Bacilli</taxon>
        <taxon>Bacillales</taxon>
        <taxon>Thermoactinomycetaceae</taxon>
        <taxon>Thermoactinomyces</taxon>
    </lineage>
</organism>